<dbReference type="EMBL" id="JANJYI010000004">
    <property type="protein sequence ID" value="KAK2652803.1"/>
    <property type="molecule type" value="Genomic_DNA"/>
</dbReference>
<protein>
    <submittedName>
        <fullName evidence="2">Uncharacterized protein</fullName>
    </submittedName>
</protein>
<evidence type="ECO:0000313" key="3">
    <source>
        <dbReference type="Proteomes" id="UP001280121"/>
    </source>
</evidence>
<organism evidence="2 3">
    <name type="scientific">Dipteronia dyeriana</name>
    <dbReference type="NCBI Taxonomy" id="168575"/>
    <lineage>
        <taxon>Eukaryota</taxon>
        <taxon>Viridiplantae</taxon>
        <taxon>Streptophyta</taxon>
        <taxon>Embryophyta</taxon>
        <taxon>Tracheophyta</taxon>
        <taxon>Spermatophyta</taxon>
        <taxon>Magnoliopsida</taxon>
        <taxon>eudicotyledons</taxon>
        <taxon>Gunneridae</taxon>
        <taxon>Pentapetalae</taxon>
        <taxon>rosids</taxon>
        <taxon>malvids</taxon>
        <taxon>Sapindales</taxon>
        <taxon>Sapindaceae</taxon>
        <taxon>Hippocastanoideae</taxon>
        <taxon>Acereae</taxon>
        <taxon>Dipteronia</taxon>
    </lineage>
</organism>
<sequence length="99" mass="11281">MIFQLGFGGFLSSLLLTCVYLEEVEPWKLHDVCALLGFFLGVIRFGLFFLIFCLDDPISVQNCSLIVWFLPSEDGYYANSLKHFFISALFGFEYLSLSS</sequence>
<keyword evidence="1" id="KW-1133">Transmembrane helix</keyword>
<reference evidence="2" key="1">
    <citation type="journal article" date="2023" name="Plant J.">
        <title>Genome sequences and population genomics provide insights into the demographic history, inbreeding, and mutation load of two 'living fossil' tree species of Dipteronia.</title>
        <authorList>
            <person name="Feng Y."/>
            <person name="Comes H.P."/>
            <person name="Chen J."/>
            <person name="Zhu S."/>
            <person name="Lu R."/>
            <person name="Zhang X."/>
            <person name="Li P."/>
            <person name="Qiu J."/>
            <person name="Olsen K.M."/>
            <person name="Qiu Y."/>
        </authorList>
    </citation>
    <scope>NUCLEOTIDE SEQUENCE</scope>
    <source>
        <strain evidence="2">KIB01</strain>
    </source>
</reference>
<evidence type="ECO:0000256" key="1">
    <source>
        <dbReference type="SAM" id="Phobius"/>
    </source>
</evidence>
<keyword evidence="3" id="KW-1185">Reference proteome</keyword>
<accession>A0AAD9X4P9</accession>
<gene>
    <name evidence="2" type="ORF">Ddye_012659</name>
</gene>
<evidence type="ECO:0000313" key="2">
    <source>
        <dbReference type="EMBL" id="KAK2652803.1"/>
    </source>
</evidence>
<feature type="transmembrane region" description="Helical" evidence="1">
    <location>
        <begin position="37"/>
        <end position="54"/>
    </location>
</feature>
<comment type="caution">
    <text evidence="2">The sequence shown here is derived from an EMBL/GenBank/DDBJ whole genome shotgun (WGS) entry which is preliminary data.</text>
</comment>
<keyword evidence="1" id="KW-0812">Transmembrane</keyword>
<dbReference type="AlphaFoldDB" id="A0AAD9X4P9"/>
<name>A0AAD9X4P9_9ROSI</name>
<dbReference type="Proteomes" id="UP001280121">
    <property type="component" value="Unassembled WGS sequence"/>
</dbReference>
<keyword evidence="1" id="KW-0472">Membrane</keyword>
<proteinExistence type="predicted"/>